<gene>
    <name evidence="1" type="ORF">Tco_0992486</name>
</gene>
<dbReference type="Proteomes" id="UP001151760">
    <property type="component" value="Unassembled WGS sequence"/>
</dbReference>
<dbReference type="SUPFAM" id="SSF57756">
    <property type="entry name" value="Retrovirus zinc finger-like domains"/>
    <property type="match status" value="1"/>
</dbReference>
<reference evidence="1" key="2">
    <citation type="submission" date="2022-01" db="EMBL/GenBank/DDBJ databases">
        <authorList>
            <person name="Yamashiro T."/>
            <person name="Shiraishi A."/>
            <person name="Satake H."/>
            <person name="Nakayama K."/>
        </authorList>
    </citation>
    <scope>NUCLEOTIDE SEQUENCE</scope>
</reference>
<keyword evidence="1" id="KW-0695">RNA-directed DNA polymerase</keyword>
<protein>
    <submittedName>
        <fullName evidence="1">RNA-directed DNA polymerase, eukaryota, reverse transcriptase zinc-binding domain protein</fullName>
    </submittedName>
</protein>
<reference evidence="1" key="1">
    <citation type="journal article" date="2022" name="Int. J. Mol. Sci.">
        <title>Draft Genome of Tanacetum Coccineum: Genomic Comparison of Closely Related Tanacetum-Family Plants.</title>
        <authorList>
            <person name="Yamashiro T."/>
            <person name="Shiraishi A."/>
            <person name="Nakayama K."/>
            <person name="Satake H."/>
        </authorList>
    </citation>
    <scope>NUCLEOTIDE SEQUENCE</scope>
</reference>
<keyword evidence="1" id="KW-0548">Nucleotidyltransferase</keyword>
<sequence>MAEGEIDNLTMEQYLALTRGNQAPGMDKPEIGGNVNFKIKSQFIRELREDTFSRNKNDNAHEHVERVLDIVNLFNIPGVSYDAIMLRVFPITLIGAAKRCRNIESSSNSEGITAIVNKLENLGRDMKKLKENVYAIQVGCQTCEGAHLDKDCPLNKEVKGMEEVKYEEFSQTFPNNRYDGRFNKGGYDQPSSGEKRPSLTKVINKYMEEASKRQVEQDERLKKFYQSIEASLETHDKIIQGLEGKEIEYFSANLGFSNNEEQETDDSGMAEAVASLEATLKKKREEPKKLEWENLSLNDLMRIRYGKVCKMTGETILKDHWKERFGGEEDNLEKYLEDPEECREDKANTMLGVIHDKLNNDWFNNTSEDEDDLEGILDYLKPRSYDGFINLDDEAYNKRRCRLFGMTYGEPTPILIEKAKVTRYTVYPGETYTKVKVLGVEKIPRTRDNVAAMRARLMKKIAQEGNNQAKTFSLRRNRNLRFPRLVFMWDQVSILAKDKGFGQEMHQSEEPKGNVGSQRKCNHNIGNEMVRFILRYENKDYVLDKQISTIDDDSTQEEIEAHQKHYDDVNKVSCIMESSMSPELQKTFKNTWAYEINQQLKEMFQAKASKEHLDVMKGYFDRLESLNMMFNAELSINIILFGLPEAPMLTVGHNAKKRNTFHSNWKGKAAKGKSNCGSKRKVESEIAPTSDLKEAVCFYCNTKGHWKCSCPKFEGPQRRKGRKGYSLGYGLKESRRLKHGELNLVMGNRKIMPVTRIGK</sequence>
<keyword evidence="1" id="KW-0808">Transferase</keyword>
<organism evidence="1 2">
    <name type="scientific">Tanacetum coccineum</name>
    <dbReference type="NCBI Taxonomy" id="301880"/>
    <lineage>
        <taxon>Eukaryota</taxon>
        <taxon>Viridiplantae</taxon>
        <taxon>Streptophyta</taxon>
        <taxon>Embryophyta</taxon>
        <taxon>Tracheophyta</taxon>
        <taxon>Spermatophyta</taxon>
        <taxon>Magnoliopsida</taxon>
        <taxon>eudicotyledons</taxon>
        <taxon>Gunneridae</taxon>
        <taxon>Pentapetalae</taxon>
        <taxon>asterids</taxon>
        <taxon>campanulids</taxon>
        <taxon>Asterales</taxon>
        <taxon>Asteraceae</taxon>
        <taxon>Asteroideae</taxon>
        <taxon>Anthemideae</taxon>
        <taxon>Anthemidinae</taxon>
        <taxon>Tanacetum</taxon>
    </lineage>
</organism>
<keyword evidence="2" id="KW-1185">Reference proteome</keyword>
<comment type="caution">
    <text evidence="1">The sequence shown here is derived from an EMBL/GenBank/DDBJ whole genome shotgun (WGS) entry which is preliminary data.</text>
</comment>
<evidence type="ECO:0000313" key="2">
    <source>
        <dbReference type="Proteomes" id="UP001151760"/>
    </source>
</evidence>
<evidence type="ECO:0000313" key="1">
    <source>
        <dbReference type="EMBL" id="GJT57432.1"/>
    </source>
</evidence>
<proteinExistence type="predicted"/>
<dbReference type="InterPro" id="IPR036875">
    <property type="entry name" value="Znf_CCHC_sf"/>
</dbReference>
<dbReference type="EMBL" id="BQNB010016929">
    <property type="protein sequence ID" value="GJT57432.1"/>
    <property type="molecule type" value="Genomic_DNA"/>
</dbReference>
<dbReference type="GO" id="GO:0003964">
    <property type="term" value="F:RNA-directed DNA polymerase activity"/>
    <property type="evidence" value="ECO:0007669"/>
    <property type="project" value="UniProtKB-KW"/>
</dbReference>
<name>A0ABQ5F3X6_9ASTR</name>
<accession>A0ABQ5F3X6</accession>